<dbReference type="RefSeq" id="WP_126197705.1">
    <property type="nucleotide sequence ID" value="NZ_CP085954.1"/>
</dbReference>
<dbReference type="Proteomes" id="UP000271626">
    <property type="component" value="Chromosome"/>
</dbReference>
<dbReference type="Gene3D" id="2.130.10.10">
    <property type="entry name" value="YVTN repeat-like/Quinoprotein amine dehydrogenase"/>
    <property type="match status" value="1"/>
</dbReference>
<protein>
    <submittedName>
        <fullName evidence="1">Streptogramin lyase</fullName>
    </submittedName>
</protein>
<reference evidence="1 2" key="1">
    <citation type="submission" date="2018-12" db="EMBL/GenBank/DDBJ databases">
        <authorList>
            <consortium name="Pathogen Informatics"/>
        </authorList>
    </citation>
    <scope>NUCLEOTIDE SEQUENCE [LARGE SCALE GENOMIC DNA]</scope>
    <source>
        <strain evidence="1 2">NCTC10741</strain>
    </source>
</reference>
<keyword evidence="1" id="KW-0456">Lyase</keyword>
<dbReference type="GO" id="GO:0016829">
    <property type="term" value="F:lyase activity"/>
    <property type="evidence" value="ECO:0007669"/>
    <property type="project" value="UniProtKB-KW"/>
</dbReference>
<gene>
    <name evidence="1" type="ORF">NCTC10741_03941</name>
</gene>
<sequence>MTRTFAPLPRPARSAPGALRLAALALVAAVGIAGCSTTPAREDRPTIVPAQPALAPEPATAPAGTVLPAAAGEGLAFDPVGRRLAAIEGNEVVLYTVDGGLKEVTRISTDGRANQVVPKGRRGAGFLVATTNAVVQIDGDKAGFTQRLSGDVLSVAAYDEANDDAVWAVAGTASGDVVALRTAKEPTSIPGPVEASRILVHGRDVAVVDRLQASLTEVDVAGRTMGKGLRVGRGITNASITPDGRVFAVDTGKNQVIGYTVQPLMEKFLYPEKSAPWAVDYDETDKLMWLTRTATNEVVGYALNTGIPEQRKLFPTVRQPNAIAVDAKTGTLYVQSASGAGIQAIPTR</sequence>
<dbReference type="InterPro" id="IPR015943">
    <property type="entry name" value="WD40/YVTN_repeat-like_dom_sf"/>
</dbReference>
<accession>A0A3P8KJT2</accession>
<evidence type="ECO:0000313" key="1">
    <source>
        <dbReference type="EMBL" id="VDR40778.1"/>
    </source>
</evidence>
<dbReference type="AlphaFoldDB" id="A0A3P8KJT2"/>
<dbReference type="EMBL" id="LR131273">
    <property type="protein sequence ID" value="VDR40778.1"/>
    <property type="molecule type" value="Genomic_DNA"/>
</dbReference>
<dbReference type="PROSITE" id="PS51257">
    <property type="entry name" value="PROKAR_LIPOPROTEIN"/>
    <property type="match status" value="1"/>
</dbReference>
<dbReference type="SUPFAM" id="SSF101898">
    <property type="entry name" value="NHL repeat"/>
    <property type="match status" value="1"/>
</dbReference>
<name>A0A3P8KJT2_TSUPA</name>
<proteinExistence type="predicted"/>
<organism evidence="1 2">
    <name type="scientific">Tsukamurella paurometabola</name>
    <name type="common">Corynebacterium paurometabolum</name>
    <dbReference type="NCBI Taxonomy" id="2061"/>
    <lineage>
        <taxon>Bacteria</taxon>
        <taxon>Bacillati</taxon>
        <taxon>Actinomycetota</taxon>
        <taxon>Actinomycetes</taxon>
        <taxon>Mycobacteriales</taxon>
        <taxon>Tsukamurellaceae</taxon>
        <taxon>Tsukamurella</taxon>
    </lineage>
</organism>
<evidence type="ECO:0000313" key="2">
    <source>
        <dbReference type="Proteomes" id="UP000271626"/>
    </source>
</evidence>
<dbReference type="OrthoDB" id="4446106at2"/>